<evidence type="ECO:0000313" key="2">
    <source>
        <dbReference type="Proteomes" id="UP000028701"/>
    </source>
</evidence>
<dbReference type="Proteomes" id="UP000028701">
    <property type="component" value="Unassembled WGS sequence"/>
</dbReference>
<dbReference type="EMBL" id="BBJU01000011">
    <property type="protein sequence ID" value="GAK70357.1"/>
    <property type="molecule type" value="Genomic_DNA"/>
</dbReference>
<protein>
    <submittedName>
        <fullName evidence="1">Uncharacterized protein</fullName>
    </submittedName>
</protein>
<accession>A0A081CUL1</accession>
<dbReference type="AlphaFoldDB" id="A0A081CUL1"/>
<sequence length="65" mass="7393">MRIGFTPLPYRLAATGPFRLLLIYWHAGAAMETFIVMKPITPAACQWITDNKKMRVKQSSWQPAA</sequence>
<gene>
    <name evidence="1" type="ORF">RRU01S_11_00100</name>
</gene>
<organism evidence="1 2">
    <name type="scientific">Agrobacterium rubi TR3 = NBRC 13261</name>
    <dbReference type="NCBI Taxonomy" id="1368415"/>
    <lineage>
        <taxon>Bacteria</taxon>
        <taxon>Pseudomonadati</taxon>
        <taxon>Pseudomonadota</taxon>
        <taxon>Alphaproteobacteria</taxon>
        <taxon>Hyphomicrobiales</taxon>
        <taxon>Rhizobiaceae</taxon>
        <taxon>Rhizobium/Agrobacterium group</taxon>
        <taxon>Agrobacterium</taxon>
    </lineage>
</organism>
<comment type="caution">
    <text evidence="1">The sequence shown here is derived from an EMBL/GenBank/DDBJ whole genome shotgun (WGS) entry which is preliminary data.</text>
</comment>
<name>A0A081CUL1_9HYPH</name>
<proteinExistence type="predicted"/>
<reference evidence="1 2" key="1">
    <citation type="submission" date="2014-08" db="EMBL/GenBank/DDBJ databases">
        <title>Whole genome shotgun sequence of Rhizobium rubi NBRC 13261.</title>
        <authorList>
            <person name="Katano-Makiyama Y."/>
            <person name="Hosoyama A."/>
            <person name="Hashimoto M."/>
            <person name="Hosoyama Y."/>
            <person name="Noguchi M."/>
            <person name="Tsuchikane K."/>
            <person name="Uohara A."/>
            <person name="Ohji S."/>
            <person name="Ichikawa N."/>
            <person name="Kimura A."/>
            <person name="Yamazoe A."/>
            <person name="Fujita N."/>
        </authorList>
    </citation>
    <scope>NUCLEOTIDE SEQUENCE [LARGE SCALE GENOMIC DNA]</scope>
    <source>
        <strain evidence="1 2">NBRC 13261</strain>
    </source>
</reference>
<evidence type="ECO:0000313" key="1">
    <source>
        <dbReference type="EMBL" id="GAK70357.1"/>
    </source>
</evidence>